<evidence type="ECO:0000313" key="1">
    <source>
        <dbReference type="EMBL" id="PWN59146.1"/>
    </source>
</evidence>
<comment type="caution">
    <text evidence="1">The sequence shown here is derived from an EMBL/GenBank/DDBJ whole genome shotgun (WGS) entry which is preliminary data.</text>
</comment>
<dbReference type="RefSeq" id="WP_109624061.1">
    <property type="nucleotide sequence ID" value="NZ_PPEI02000014.1"/>
</dbReference>
<protein>
    <submittedName>
        <fullName evidence="1">Uncharacterized protein</fullName>
    </submittedName>
</protein>
<evidence type="ECO:0000313" key="2">
    <source>
        <dbReference type="Proteomes" id="UP000236182"/>
    </source>
</evidence>
<organism evidence="1 2">
    <name type="scientific">Chryseobacterium oncorhynchi</name>
    <dbReference type="NCBI Taxonomy" id="741074"/>
    <lineage>
        <taxon>Bacteria</taxon>
        <taxon>Pseudomonadati</taxon>
        <taxon>Bacteroidota</taxon>
        <taxon>Flavobacteriia</taxon>
        <taxon>Flavobacteriales</taxon>
        <taxon>Weeksellaceae</taxon>
        <taxon>Chryseobacterium group</taxon>
        <taxon>Chryseobacterium</taxon>
    </lineage>
</organism>
<dbReference type="AlphaFoldDB" id="A0A316WG72"/>
<sequence>MNIIEKYYEAIQRIKDHISLPSDWDLVTWDLCEEYYWCLTENEDSVIFYNSIEDYQNDSEEENYYQTDIVTSEMWQNKSTLPKNYTGIFKGKDYTGFLVDDPESIDEMIIAVFANKKNIETLEL</sequence>
<dbReference type="Proteomes" id="UP000236182">
    <property type="component" value="Unassembled WGS sequence"/>
</dbReference>
<keyword evidence="2" id="KW-1185">Reference proteome</keyword>
<accession>A0A316WG72</accession>
<dbReference type="EMBL" id="PPEI02000014">
    <property type="protein sequence ID" value="PWN59146.1"/>
    <property type="molecule type" value="Genomic_DNA"/>
</dbReference>
<gene>
    <name evidence="1" type="ORF">C1638_021865</name>
</gene>
<proteinExistence type="predicted"/>
<reference evidence="1" key="1">
    <citation type="submission" date="2018-04" db="EMBL/GenBank/DDBJ databases">
        <title>Draft Genome Sequences of Chryseobacterium lactis NCTC11390T isolated from milk, Chryseobacterium oncorhynchi 701B-08T from rainbow trout, and Chryseobacterium viscerum 687B-08T from diseased fish.</title>
        <authorList>
            <person name="Jeong J.-J."/>
            <person name="Lee Y.J."/>
            <person name="Pathiraja D."/>
            <person name="Park B."/>
            <person name="Choi I.-G."/>
            <person name="Kim K.D."/>
        </authorList>
    </citation>
    <scope>NUCLEOTIDE SEQUENCE [LARGE SCALE GENOMIC DNA]</scope>
    <source>
        <strain evidence="1">701B-08</strain>
    </source>
</reference>
<name>A0A316WG72_9FLAO</name>